<evidence type="ECO:0000259" key="9">
    <source>
        <dbReference type="Pfam" id="PF11799"/>
    </source>
</evidence>
<dbReference type="PANTHER" id="PTHR35369:SF2">
    <property type="entry name" value="BLR3025 PROTEIN"/>
    <property type="match status" value="1"/>
</dbReference>
<dbReference type="GO" id="GO:0016740">
    <property type="term" value="F:transferase activity"/>
    <property type="evidence" value="ECO:0007669"/>
    <property type="project" value="UniProtKB-KW"/>
</dbReference>
<dbReference type="InterPro" id="IPR017961">
    <property type="entry name" value="DNA_pol_Y-fam_little_finger"/>
</dbReference>
<evidence type="ECO:0000256" key="1">
    <source>
        <dbReference type="ARBA" id="ARBA00001946"/>
    </source>
</evidence>
<reference evidence="10 11" key="1">
    <citation type="submission" date="2017-07" db="EMBL/GenBank/DDBJ databases">
        <title>Draft Genome Sequences of Select Purple Nonsulfur Bacteria.</title>
        <authorList>
            <person name="Lasarre B."/>
            <person name="Mckinlay J.B."/>
        </authorList>
    </citation>
    <scope>NUCLEOTIDE SEQUENCE [LARGE SCALE GENOMIC DNA]</scope>
    <source>
        <strain evidence="10 11">DSM 11290</strain>
    </source>
</reference>
<accession>A0A327JKH6</accession>
<evidence type="ECO:0000256" key="3">
    <source>
        <dbReference type="ARBA" id="ARBA00011245"/>
    </source>
</evidence>
<evidence type="ECO:0000313" key="10">
    <source>
        <dbReference type="EMBL" id="RAI26849.1"/>
    </source>
</evidence>
<dbReference type="EMBL" id="NPEV01000025">
    <property type="protein sequence ID" value="RAI26849.1"/>
    <property type="molecule type" value="Genomic_DNA"/>
</dbReference>
<dbReference type="Pfam" id="PF11799">
    <property type="entry name" value="IMS_C"/>
    <property type="match status" value="1"/>
</dbReference>
<keyword evidence="5" id="KW-0227">DNA damage</keyword>
<keyword evidence="10" id="KW-0808">Transferase</keyword>
<evidence type="ECO:0000256" key="7">
    <source>
        <dbReference type="ARBA" id="ARBA00049244"/>
    </source>
</evidence>
<dbReference type="InterPro" id="IPR043128">
    <property type="entry name" value="Rev_trsase/Diguanyl_cyclase"/>
</dbReference>
<feature type="domain" description="UmuC" evidence="8">
    <location>
        <begin position="43"/>
        <end position="169"/>
    </location>
</feature>
<dbReference type="GO" id="GO:0003684">
    <property type="term" value="F:damaged DNA binding"/>
    <property type="evidence" value="ECO:0007669"/>
    <property type="project" value="InterPro"/>
</dbReference>
<evidence type="ECO:0000256" key="6">
    <source>
        <dbReference type="ARBA" id="ARBA00025589"/>
    </source>
</evidence>
<comment type="caution">
    <text evidence="10">The sequence shown here is derived from an EMBL/GenBank/DDBJ whole genome shotgun (WGS) entry which is preliminary data.</text>
</comment>
<dbReference type="EC" id="2.7.7.7" evidence="4"/>
<sequence length="522" mass="57147">MGSVSLPNPRAARRYLALWFPYLSADRIQRRSRQNAPAPAREKGAPLVFIEKDRSALRLAAGDARAEKLGLCPGLALADARARIPELEAVEMDRAADAAFLERIADFCDRYTPLVALDPPDGLILDITGCAHLLNGEDRLHADIKKRLAALGITVRASIAGTPEAAKALARFGRERIVPAGGEPDAVAPLPAAALDLAPQTVQALSRAGLKTVGALAERPRPPLAARFGADLVARLAGVLGERDLRITPRRPMPPTMAERSFAEPIGLEADMLEALRSLASHVCGSLETRGEGGRSFEAAFFRTDGRVFRIGIETVEPQRDPAVLIRLFRERLGALPDPLDPGFGFDFIRLAVIASEPAAMPQTSLDGSEAAEQEVSDLIDRLIARFGRDAVRRFVAVDSHIPELAARTVPALGAAEDGTPWIPPEAQSRPIHLFDPPQPIETLAEVPDGPPLRFRWRRAMHDIARAEGPERIAAEWWRADGLTRDYYRVEDGAGRRYWVFREGLYGLEAERPRWFLHGIFP</sequence>
<feature type="domain" description="DNA polymerase Y-family little finger" evidence="9">
    <location>
        <begin position="257"/>
        <end position="350"/>
    </location>
</feature>
<dbReference type="PANTHER" id="PTHR35369">
    <property type="entry name" value="BLR3025 PROTEIN-RELATED"/>
    <property type="match status" value="1"/>
</dbReference>
<dbReference type="Gene3D" id="3.30.70.270">
    <property type="match status" value="1"/>
</dbReference>
<comment type="catalytic activity">
    <reaction evidence="7">
        <text>DNA(n) + a 2'-deoxyribonucleoside 5'-triphosphate = DNA(n+1) + diphosphate</text>
        <dbReference type="Rhea" id="RHEA:22508"/>
        <dbReference type="Rhea" id="RHEA-COMP:17339"/>
        <dbReference type="Rhea" id="RHEA-COMP:17340"/>
        <dbReference type="ChEBI" id="CHEBI:33019"/>
        <dbReference type="ChEBI" id="CHEBI:61560"/>
        <dbReference type="ChEBI" id="CHEBI:173112"/>
        <dbReference type="EC" id="2.7.7.7"/>
    </reaction>
</comment>
<evidence type="ECO:0000256" key="2">
    <source>
        <dbReference type="ARBA" id="ARBA00010945"/>
    </source>
</evidence>
<dbReference type="InterPro" id="IPR043502">
    <property type="entry name" value="DNA/RNA_pol_sf"/>
</dbReference>
<dbReference type="AlphaFoldDB" id="A0A327JKH6"/>
<comment type="cofactor">
    <cofactor evidence="1">
        <name>Mg(2+)</name>
        <dbReference type="ChEBI" id="CHEBI:18420"/>
    </cofactor>
</comment>
<comment type="subunit">
    <text evidence="3">Monomer.</text>
</comment>
<dbReference type="Pfam" id="PF00817">
    <property type="entry name" value="IMS"/>
    <property type="match status" value="1"/>
</dbReference>
<keyword evidence="11" id="KW-1185">Reference proteome</keyword>
<dbReference type="InterPro" id="IPR050356">
    <property type="entry name" value="SulA_CellDiv_inhibitor"/>
</dbReference>
<gene>
    <name evidence="10" type="ORF">CH339_12485</name>
</gene>
<dbReference type="InterPro" id="IPR001126">
    <property type="entry name" value="UmuC"/>
</dbReference>
<name>A0A327JKH6_9HYPH</name>
<dbReference type="SUPFAM" id="SSF56672">
    <property type="entry name" value="DNA/RNA polymerases"/>
    <property type="match status" value="1"/>
</dbReference>
<evidence type="ECO:0000256" key="4">
    <source>
        <dbReference type="ARBA" id="ARBA00012417"/>
    </source>
</evidence>
<dbReference type="GO" id="GO:0006281">
    <property type="term" value="P:DNA repair"/>
    <property type="evidence" value="ECO:0007669"/>
    <property type="project" value="InterPro"/>
</dbReference>
<evidence type="ECO:0000313" key="11">
    <source>
        <dbReference type="Proteomes" id="UP000249299"/>
    </source>
</evidence>
<protein>
    <recommendedName>
        <fullName evidence="4">DNA-directed DNA polymerase</fullName>
        <ecNumber evidence="4">2.7.7.7</ecNumber>
    </recommendedName>
</protein>
<dbReference type="Proteomes" id="UP000249299">
    <property type="component" value="Unassembled WGS sequence"/>
</dbReference>
<dbReference type="OrthoDB" id="9788640at2"/>
<comment type="function">
    <text evidence="6">Poorly processive, error-prone DNA polymerase involved in untargeted mutagenesis. Copies undamaged DNA at stalled replication forks, which arise in vivo from mismatched or misaligned primer ends. These misaligned primers can be extended by PolIV. Exhibits no 3'-5' exonuclease (proofreading) activity. May be involved in translesional synthesis, in conjunction with the beta clamp from PolIII.</text>
</comment>
<evidence type="ECO:0000256" key="5">
    <source>
        <dbReference type="ARBA" id="ARBA00022763"/>
    </source>
</evidence>
<organism evidence="10 11">
    <name type="scientific">Rhodobium orientis</name>
    <dbReference type="NCBI Taxonomy" id="34017"/>
    <lineage>
        <taxon>Bacteria</taxon>
        <taxon>Pseudomonadati</taxon>
        <taxon>Pseudomonadota</taxon>
        <taxon>Alphaproteobacteria</taxon>
        <taxon>Hyphomicrobiales</taxon>
        <taxon>Rhodobiaceae</taxon>
        <taxon>Rhodobium</taxon>
    </lineage>
</organism>
<dbReference type="Gene3D" id="3.40.1170.60">
    <property type="match status" value="1"/>
</dbReference>
<proteinExistence type="inferred from homology"/>
<evidence type="ECO:0000259" key="8">
    <source>
        <dbReference type="Pfam" id="PF00817"/>
    </source>
</evidence>
<comment type="similarity">
    <text evidence="2">Belongs to the DNA polymerase type-Y family.</text>
</comment>
<dbReference type="CDD" id="cd03468">
    <property type="entry name" value="PolY_like"/>
    <property type="match status" value="1"/>
</dbReference>